<dbReference type="Proteomes" id="UP000326354">
    <property type="component" value="Chromosome"/>
</dbReference>
<reference evidence="1 2" key="1">
    <citation type="submission" date="2019-08" db="EMBL/GenBank/DDBJ databases">
        <title>Complete genome sequence of Candidatus Uab amorphum.</title>
        <authorList>
            <person name="Shiratori T."/>
            <person name="Suzuki S."/>
            <person name="Kakizawa Y."/>
            <person name="Ishida K."/>
        </authorList>
    </citation>
    <scope>NUCLEOTIDE SEQUENCE [LARGE SCALE GENOMIC DNA]</scope>
    <source>
        <strain evidence="1 2">SRT547</strain>
    </source>
</reference>
<dbReference type="KEGG" id="uam:UABAM_06643"/>
<keyword evidence="2" id="KW-1185">Reference proteome</keyword>
<dbReference type="Pfam" id="PF09601">
    <property type="entry name" value="DUF2459"/>
    <property type="match status" value="1"/>
</dbReference>
<name>A0A5S9IVV5_UABAM</name>
<dbReference type="AlphaFoldDB" id="A0A5S9IVV5"/>
<proteinExistence type="predicted"/>
<organism evidence="1 2">
    <name type="scientific">Uabimicrobium amorphum</name>
    <dbReference type="NCBI Taxonomy" id="2596890"/>
    <lineage>
        <taxon>Bacteria</taxon>
        <taxon>Pseudomonadati</taxon>
        <taxon>Planctomycetota</taxon>
        <taxon>Candidatus Uabimicrobiia</taxon>
        <taxon>Candidatus Uabimicrobiales</taxon>
        <taxon>Candidatus Uabimicrobiaceae</taxon>
        <taxon>Candidatus Uabimicrobium</taxon>
    </lineage>
</organism>
<evidence type="ECO:0008006" key="3">
    <source>
        <dbReference type="Google" id="ProtNLM"/>
    </source>
</evidence>
<sequence>MRKLWKYMKIAMLVFFLPIVTYLAIAVVCTYITVNNQEISDATHEIFISSNGVHLDIVLNKKDLSKGFLKGIVHYTHEDYLAFGWGDEDFYLNTPTWNDLSVANALQALFWHSDSLVHVTRYHYPQKHWAKVRVTKQQLQSVIQQIESAFLLKNEQKEVLQRSYHFYDNFYKAKGSYTCFYTCNTWVNCVLKNSAIKACLWTPFSFRLMDIHLNLSKEK</sequence>
<dbReference type="RefSeq" id="WP_152021844.1">
    <property type="nucleotide sequence ID" value="NZ_AP019860.1"/>
</dbReference>
<evidence type="ECO:0000313" key="2">
    <source>
        <dbReference type="Proteomes" id="UP000326354"/>
    </source>
</evidence>
<protein>
    <recommendedName>
        <fullName evidence="3">DUF2459 domain-containing protein</fullName>
    </recommendedName>
</protein>
<dbReference type="OrthoDB" id="211174at2"/>
<dbReference type="InterPro" id="IPR011727">
    <property type="entry name" value="CHP02117"/>
</dbReference>
<accession>A0A5S9IVV5</accession>
<evidence type="ECO:0000313" key="1">
    <source>
        <dbReference type="EMBL" id="BBM88222.1"/>
    </source>
</evidence>
<gene>
    <name evidence="1" type="ORF">UABAM_06643</name>
</gene>
<dbReference type="EMBL" id="AP019860">
    <property type="protein sequence ID" value="BBM88222.1"/>
    <property type="molecule type" value="Genomic_DNA"/>
</dbReference>